<evidence type="ECO:0000256" key="1">
    <source>
        <dbReference type="SAM" id="MobiDB-lite"/>
    </source>
</evidence>
<evidence type="ECO:0000313" key="2">
    <source>
        <dbReference type="EMBL" id="GBO09889.1"/>
    </source>
</evidence>
<reference evidence="3 4" key="1">
    <citation type="journal article" date="2019" name="Sci. Rep.">
        <title>Orb-weaving spider Araneus ventricosus genome elucidates the spidroin gene catalogue.</title>
        <authorList>
            <person name="Kono N."/>
            <person name="Nakamura H."/>
            <person name="Ohtoshi R."/>
            <person name="Moran D.A.P."/>
            <person name="Shinohara A."/>
            <person name="Yoshida Y."/>
            <person name="Fujiwara M."/>
            <person name="Mori M."/>
            <person name="Tomita M."/>
            <person name="Arakawa K."/>
        </authorList>
    </citation>
    <scope>NUCLEOTIDE SEQUENCE [LARGE SCALE GENOMIC DNA]</scope>
</reference>
<dbReference type="EMBL" id="BGPR01035184">
    <property type="protein sequence ID" value="GBO09889.1"/>
    <property type="molecule type" value="Genomic_DNA"/>
</dbReference>
<sequence>MALFATITWNLRLGAEELLFVFFHLLQPGAIPSLQLSTLDHLGLGRFQVIGLSNQRHEIYEYFGKVERVAQLACGVVPWEDVVVVVPTFSVTEEGNESIFSRFNILIVRLVAIFVGSAVHQPREVQAEAVSRHACYEERVPHSFAPTPDGDHSWQDEAEENGHRNVEPGK</sequence>
<keyword evidence="4" id="KW-1185">Reference proteome</keyword>
<dbReference type="EMBL" id="BGPR01036095">
    <property type="protein sequence ID" value="GBO11161.1"/>
    <property type="molecule type" value="Genomic_DNA"/>
</dbReference>
<protein>
    <submittedName>
        <fullName evidence="3">Uncharacterized protein</fullName>
    </submittedName>
</protein>
<evidence type="ECO:0000313" key="4">
    <source>
        <dbReference type="Proteomes" id="UP000499080"/>
    </source>
</evidence>
<accession>A0A4Y2UGE5</accession>
<name>A0A4Y2UGE5_ARAVE</name>
<gene>
    <name evidence="3" type="ORF">AVEN_132528_1</name>
    <name evidence="2" type="ORF">AVEN_214770_1</name>
</gene>
<comment type="caution">
    <text evidence="3">The sequence shown here is derived from an EMBL/GenBank/DDBJ whole genome shotgun (WGS) entry which is preliminary data.</text>
</comment>
<dbReference type="OrthoDB" id="8027131at2759"/>
<feature type="compositionally biased region" description="Basic and acidic residues" evidence="1">
    <location>
        <begin position="149"/>
        <end position="170"/>
    </location>
</feature>
<feature type="region of interest" description="Disordered" evidence="1">
    <location>
        <begin position="141"/>
        <end position="170"/>
    </location>
</feature>
<dbReference type="Proteomes" id="UP000499080">
    <property type="component" value="Unassembled WGS sequence"/>
</dbReference>
<organism evidence="3 4">
    <name type="scientific">Araneus ventricosus</name>
    <name type="common">Orbweaver spider</name>
    <name type="synonym">Epeira ventricosa</name>
    <dbReference type="NCBI Taxonomy" id="182803"/>
    <lineage>
        <taxon>Eukaryota</taxon>
        <taxon>Metazoa</taxon>
        <taxon>Ecdysozoa</taxon>
        <taxon>Arthropoda</taxon>
        <taxon>Chelicerata</taxon>
        <taxon>Arachnida</taxon>
        <taxon>Araneae</taxon>
        <taxon>Araneomorphae</taxon>
        <taxon>Entelegynae</taxon>
        <taxon>Araneoidea</taxon>
        <taxon>Araneidae</taxon>
        <taxon>Araneus</taxon>
    </lineage>
</organism>
<proteinExistence type="predicted"/>
<evidence type="ECO:0000313" key="3">
    <source>
        <dbReference type="EMBL" id="GBO11161.1"/>
    </source>
</evidence>
<dbReference type="AlphaFoldDB" id="A0A4Y2UGE5"/>